<feature type="domain" description="Thioredoxin" evidence="7">
    <location>
        <begin position="3"/>
        <end position="162"/>
    </location>
</feature>
<dbReference type="GO" id="GO:0045454">
    <property type="term" value="P:cell redox homeostasis"/>
    <property type="evidence" value="ECO:0007669"/>
    <property type="project" value="TreeGrafter"/>
</dbReference>
<protein>
    <recommendedName>
        <fullName evidence="6">Glutathione-dependent peroxiredoxin</fullName>
        <ecNumber evidence="6">1.11.1.27</ecNumber>
    </recommendedName>
</protein>
<evidence type="ECO:0000256" key="5">
    <source>
        <dbReference type="PIRSR" id="PIRSR637944-1"/>
    </source>
</evidence>
<dbReference type="EC" id="1.11.1.27" evidence="6"/>
<dbReference type="Gene3D" id="3.40.30.10">
    <property type="entry name" value="Glutaredoxin"/>
    <property type="match status" value="1"/>
</dbReference>
<evidence type="ECO:0000256" key="4">
    <source>
        <dbReference type="ARBA" id="ARBA00023284"/>
    </source>
</evidence>
<dbReference type="CDD" id="cd03013">
    <property type="entry name" value="PRX5_like"/>
    <property type="match status" value="1"/>
</dbReference>
<reference evidence="8" key="1">
    <citation type="submission" date="2024-06" db="EMBL/GenBank/DDBJ databases">
        <authorList>
            <person name="Sun Y."/>
        </authorList>
    </citation>
    <scope>NUCLEOTIDE SEQUENCE</scope>
    <source>
        <strain evidence="8">IGA1.0</strain>
    </source>
</reference>
<dbReference type="PROSITE" id="PS51352">
    <property type="entry name" value="THIOREDOXIN_2"/>
    <property type="match status" value="1"/>
</dbReference>
<keyword evidence="3 6" id="KW-0560">Oxidoreductase</keyword>
<name>A0AAU7QRQ5_9GAMM</name>
<proteinExistence type="inferred from homology"/>
<feature type="active site" description="Cysteine sulfenic acid (-SOH) intermediate" evidence="5">
    <location>
        <position position="48"/>
    </location>
</feature>
<evidence type="ECO:0000256" key="3">
    <source>
        <dbReference type="ARBA" id="ARBA00023002"/>
    </source>
</evidence>
<evidence type="ECO:0000313" key="8">
    <source>
        <dbReference type="EMBL" id="XBS91448.1"/>
    </source>
</evidence>
<keyword evidence="2 6" id="KW-0049">Antioxidant</keyword>
<dbReference type="GO" id="GO:0042744">
    <property type="term" value="P:hydrogen peroxide catabolic process"/>
    <property type="evidence" value="ECO:0007669"/>
    <property type="project" value="TreeGrafter"/>
</dbReference>
<accession>A0AAU7QRQ5</accession>
<comment type="similarity">
    <text evidence="6">Belongs to the peroxiredoxin family. Prx5 subfamily.</text>
</comment>
<dbReference type="InterPro" id="IPR013766">
    <property type="entry name" value="Thioredoxin_domain"/>
</dbReference>
<dbReference type="RefSeq" id="WP_350017062.1">
    <property type="nucleotide sequence ID" value="NZ_CP157948.1"/>
</dbReference>
<dbReference type="SUPFAM" id="SSF52833">
    <property type="entry name" value="Thioredoxin-like"/>
    <property type="match status" value="1"/>
</dbReference>
<organism evidence="8">
    <name type="scientific">Rhodanobacter sp. IGA1.0</name>
    <dbReference type="NCBI Taxonomy" id="3158582"/>
    <lineage>
        <taxon>Bacteria</taxon>
        <taxon>Pseudomonadati</taxon>
        <taxon>Pseudomonadota</taxon>
        <taxon>Gammaproteobacteria</taxon>
        <taxon>Lysobacterales</taxon>
        <taxon>Rhodanobacteraceae</taxon>
        <taxon>Rhodanobacter</taxon>
    </lineage>
</organism>
<dbReference type="GO" id="GO:0005737">
    <property type="term" value="C:cytoplasm"/>
    <property type="evidence" value="ECO:0007669"/>
    <property type="project" value="TreeGrafter"/>
</dbReference>
<dbReference type="Pfam" id="PF08534">
    <property type="entry name" value="Redoxin"/>
    <property type="match status" value="1"/>
</dbReference>
<dbReference type="InterPro" id="IPR036249">
    <property type="entry name" value="Thioredoxin-like_sf"/>
</dbReference>
<dbReference type="FunFam" id="3.40.30.10:FF:000020">
    <property type="entry name" value="Peroxiredoxin"/>
    <property type="match status" value="1"/>
</dbReference>
<comment type="catalytic activity">
    <reaction evidence="6">
        <text>a hydroperoxide + 2 glutathione = an alcohol + glutathione disulfide + H2O</text>
        <dbReference type="Rhea" id="RHEA:62632"/>
        <dbReference type="ChEBI" id="CHEBI:15377"/>
        <dbReference type="ChEBI" id="CHEBI:30879"/>
        <dbReference type="ChEBI" id="CHEBI:35924"/>
        <dbReference type="ChEBI" id="CHEBI:57925"/>
        <dbReference type="ChEBI" id="CHEBI:58297"/>
        <dbReference type="EC" id="1.11.1.27"/>
    </reaction>
</comment>
<dbReference type="InterPro" id="IPR037944">
    <property type="entry name" value="PRX5-like"/>
</dbReference>
<evidence type="ECO:0000256" key="6">
    <source>
        <dbReference type="RuleBase" id="RU366011"/>
    </source>
</evidence>
<keyword evidence="1 6" id="KW-0575">Peroxidase</keyword>
<dbReference type="EMBL" id="CP157948">
    <property type="protein sequence ID" value="XBS91448.1"/>
    <property type="molecule type" value="Genomic_DNA"/>
</dbReference>
<evidence type="ECO:0000259" key="7">
    <source>
        <dbReference type="PROSITE" id="PS51352"/>
    </source>
</evidence>
<evidence type="ECO:0000256" key="1">
    <source>
        <dbReference type="ARBA" id="ARBA00022559"/>
    </source>
</evidence>
<dbReference type="AlphaFoldDB" id="A0AAU7QRQ5"/>
<sequence>MSIQPGDTIPDTAVQCIDGDIQPAQTAALFAGRKVLLFGVPGAFTPTCSNRHLPGYSAHFAEFRQRGIDVMCLAVNDGYVMQAWAASQQVPAGLLMLADGNASFTRALGLELDGSAFGMGLRTRRFALYAEDGVARLVRVEAPGELRVSSAEAMLVAVDSLG</sequence>
<dbReference type="GO" id="GO:0034599">
    <property type="term" value="P:cellular response to oxidative stress"/>
    <property type="evidence" value="ECO:0007669"/>
    <property type="project" value="InterPro"/>
</dbReference>
<comment type="function">
    <text evidence="6">Thiol-specific peroxidase that catalyzes the reduction of hydrogen peroxide and organic hydroperoxides to water and alcohols, respectively. Plays a role in cell protection against oxidative stress by detoxifying peroxides.</text>
</comment>
<dbReference type="InterPro" id="IPR013740">
    <property type="entry name" value="Redoxin"/>
</dbReference>
<keyword evidence="4 6" id="KW-0676">Redox-active center</keyword>
<gene>
    <name evidence="8" type="ORF">ABNK63_07380</name>
</gene>
<evidence type="ECO:0000256" key="2">
    <source>
        <dbReference type="ARBA" id="ARBA00022862"/>
    </source>
</evidence>
<dbReference type="PANTHER" id="PTHR10430">
    <property type="entry name" value="PEROXIREDOXIN"/>
    <property type="match status" value="1"/>
</dbReference>
<dbReference type="PANTHER" id="PTHR10430:SF16">
    <property type="entry name" value="PEROXIREDOXIN-5, MITOCHONDRIAL"/>
    <property type="match status" value="1"/>
</dbReference>
<dbReference type="GO" id="GO:0008379">
    <property type="term" value="F:thioredoxin peroxidase activity"/>
    <property type="evidence" value="ECO:0007669"/>
    <property type="project" value="InterPro"/>
</dbReference>